<evidence type="ECO:0000313" key="2">
    <source>
        <dbReference type="Proteomes" id="UP001241377"/>
    </source>
</evidence>
<dbReference type="Proteomes" id="UP001241377">
    <property type="component" value="Unassembled WGS sequence"/>
</dbReference>
<keyword evidence="2" id="KW-1185">Reference proteome</keyword>
<name>A0ACC2WJ16_9TREE</name>
<reference evidence="1" key="1">
    <citation type="submission" date="2023-04" db="EMBL/GenBank/DDBJ databases">
        <title>Draft Genome sequencing of Naganishia species isolated from polar environments using Oxford Nanopore Technology.</title>
        <authorList>
            <person name="Leo P."/>
            <person name="Venkateswaran K."/>
        </authorList>
    </citation>
    <scope>NUCLEOTIDE SEQUENCE</scope>
    <source>
        <strain evidence="1">MNA-CCFEE 5261</strain>
    </source>
</reference>
<proteinExistence type="predicted"/>
<organism evidence="1 2">
    <name type="scientific">Naganishia cerealis</name>
    <dbReference type="NCBI Taxonomy" id="610337"/>
    <lineage>
        <taxon>Eukaryota</taxon>
        <taxon>Fungi</taxon>
        <taxon>Dikarya</taxon>
        <taxon>Basidiomycota</taxon>
        <taxon>Agaricomycotina</taxon>
        <taxon>Tremellomycetes</taxon>
        <taxon>Filobasidiales</taxon>
        <taxon>Filobasidiaceae</taxon>
        <taxon>Naganishia</taxon>
    </lineage>
</organism>
<gene>
    <name evidence="1" type="ORF">QFC19_001107</name>
</gene>
<sequence length="333" mass="36790">MLDLTTLVQAFGMMTRQSAELENNMNAVERVLYYSSEQLPQERDHVIEGSEPPASWPATGEIVFKDVVMSYRKDLPAVLKGINLHVEPGSKVGIIGRTGAGKSSLTQVLFRLVELDSGFIEIDGIDISTLGLGTLRSRLSLIPQEPLLFSGTIRSNLDPFDQYTDFHLLDAMRKAALIGETSGGQQVVLPGGQKGRFNLDTPIESEGQNLSVGERALLSLARALVKDSQITILDEATASTDAATDAKIQETIRREFGGKTILCIAHRLRTILSFDKILVMDVGTCREYATPLELFCKEDSLFRSLCIKSDITLEDIENAQRQAREDRARCIRM</sequence>
<dbReference type="EMBL" id="JASBWR010000007">
    <property type="protein sequence ID" value="KAJ9111745.1"/>
    <property type="molecule type" value="Genomic_DNA"/>
</dbReference>
<comment type="caution">
    <text evidence="1">The sequence shown here is derived from an EMBL/GenBank/DDBJ whole genome shotgun (WGS) entry which is preliminary data.</text>
</comment>
<evidence type="ECO:0000313" key="1">
    <source>
        <dbReference type="EMBL" id="KAJ9111745.1"/>
    </source>
</evidence>
<protein>
    <submittedName>
        <fullName evidence="1">Uncharacterized protein</fullName>
    </submittedName>
</protein>
<accession>A0ACC2WJ16</accession>